<dbReference type="VEuPathDB" id="FungiDB:PGTG_17964"/>
<dbReference type="Proteomes" id="UP000008783">
    <property type="component" value="Unassembled WGS sequence"/>
</dbReference>
<reference evidence="3" key="3">
    <citation type="submission" date="2012-02" db="EMBL/GenBank/DDBJ databases">
        <title>The Genome Sequence of Puccinia graminis f. sp. tritici Strain CRL 75-36-700-3.</title>
        <authorList>
            <consortium name="The Broad Institute Genome Sequencing Platform"/>
            <person name="Birren B."/>
            <person name="Lander E."/>
            <person name="Galagan J."/>
            <person name="Nusbaum C."/>
            <person name="Devon K."/>
            <person name="Cuomo C."/>
            <person name="Jaffe D."/>
            <person name="Butler J."/>
            <person name="Alvarez P."/>
            <person name="Gnerre S."/>
            <person name="Grabherr M."/>
            <person name="Mauceli E."/>
            <person name="Brockman W."/>
            <person name="Young S."/>
            <person name="LaButti K."/>
            <person name="Sykes S."/>
            <person name="DeCaprio D."/>
            <person name="Crawford M."/>
            <person name="Koehrsen M."/>
            <person name="Engels R."/>
            <person name="Montgomery P."/>
            <person name="Pearson M."/>
            <person name="Howarth C."/>
            <person name="Larson L."/>
            <person name="White J."/>
            <person name="Zeng Q."/>
            <person name="Kodira C."/>
            <person name="Yandava C."/>
            <person name="Alvarado L."/>
            <person name="O'Leary S."/>
            <person name="Szabo L."/>
            <person name="Dean R."/>
            <person name="Schein J."/>
        </authorList>
    </citation>
    <scope>NUCLEOTIDE SEQUENCE</scope>
    <source>
        <strain evidence="3">CRL 75-36-700-3</strain>
    </source>
</reference>
<evidence type="ECO:0000256" key="2">
    <source>
        <dbReference type="SAM" id="SignalP"/>
    </source>
</evidence>
<reference evidence="5" key="2">
    <citation type="journal article" date="2011" name="Proc. Natl. Acad. Sci. U.S.A.">
        <title>Obligate biotrophy features unraveled by the genomic analysis of rust fungi.</title>
        <authorList>
            <person name="Duplessis S."/>
            <person name="Cuomo C.A."/>
            <person name="Lin Y.-C."/>
            <person name="Aerts A."/>
            <person name="Tisserant E."/>
            <person name="Veneault-Fourrey C."/>
            <person name="Joly D.L."/>
            <person name="Hacquard S."/>
            <person name="Amselem J."/>
            <person name="Cantarel B.L."/>
            <person name="Chiu R."/>
            <person name="Coutinho P.M."/>
            <person name="Feau N."/>
            <person name="Field M."/>
            <person name="Frey P."/>
            <person name="Gelhaye E."/>
            <person name="Goldberg J."/>
            <person name="Grabherr M.G."/>
            <person name="Kodira C.D."/>
            <person name="Kohler A."/>
            <person name="Kuees U."/>
            <person name="Lindquist E.A."/>
            <person name="Lucas S.M."/>
            <person name="Mago R."/>
            <person name="Mauceli E."/>
            <person name="Morin E."/>
            <person name="Murat C."/>
            <person name="Pangilinan J.L."/>
            <person name="Park R."/>
            <person name="Pearson M."/>
            <person name="Quesneville H."/>
            <person name="Rouhier N."/>
            <person name="Sakthikumar S."/>
            <person name="Salamov A.A."/>
            <person name="Schmutz J."/>
            <person name="Selles B."/>
            <person name="Shapiro H."/>
            <person name="Tanguay P."/>
            <person name="Tuskan G.A."/>
            <person name="Henrissat B."/>
            <person name="Van de Peer Y."/>
            <person name="Rouze P."/>
            <person name="Ellis J.G."/>
            <person name="Dodds P.N."/>
            <person name="Schein J.E."/>
            <person name="Zhong S."/>
            <person name="Hamelin R.C."/>
            <person name="Grigoriev I.V."/>
            <person name="Szabo L.J."/>
            <person name="Martin F."/>
        </authorList>
    </citation>
    <scope>NUCLEOTIDE SEQUENCE [LARGE SCALE GENOMIC DNA]</scope>
    <source>
        <strain evidence="5">CRL 75-36-700-3 / race SCCL</strain>
    </source>
</reference>
<dbReference type="KEGG" id="pgr:PGTG_17964"/>
<reference key="1">
    <citation type="submission" date="2007-01" db="EMBL/GenBank/DDBJ databases">
        <title>The Genome Sequence of Puccinia graminis f. sp. tritici Strain CRL 75-36-700-3.</title>
        <authorList>
            <consortium name="The Broad Institute Genome Sequencing Platform"/>
            <person name="Birren B."/>
            <person name="Lander E."/>
            <person name="Galagan J."/>
            <person name="Nusbaum C."/>
            <person name="Devon K."/>
            <person name="Cuomo C."/>
            <person name="Jaffe D."/>
            <person name="Butler J."/>
            <person name="Alvarez P."/>
            <person name="Gnerre S."/>
            <person name="Grabherr M."/>
            <person name="Mauceli E."/>
            <person name="Brockman W."/>
            <person name="Young S."/>
            <person name="LaButti K."/>
            <person name="Sykes S."/>
            <person name="DeCaprio D."/>
            <person name="Crawford M."/>
            <person name="Koehrsen M."/>
            <person name="Engels R."/>
            <person name="Montgomery P."/>
            <person name="Pearson M."/>
            <person name="Howarth C."/>
            <person name="Larson L."/>
            <person name="White J."/>
            <person name="Zeng Q."/>
            <person name="Kodira C."/>
            <person name="Yandava C."/>
            <person name="Alvarado L."/>
            <person name="O'Leary S."/>
            <person name="Szabo L."/>
            <person name="Dean R."/>
            <person name="Schein J."/>
        </authorList>
    </citation>
    <scope>NUCLEOTIDE SEQUENCE</scope>
    <source>
        <strain>CRL 75-36-700-3</strain>
    </source>
</reference>
<evidence type="ECO:0000313" key="4">
    <source>
        <dbReference type="EMBL" id="EFP93211.1"/>
    </source>
</evidence>
<keyword evidence="5" id="KW-1185">Reference proteome</keyword>
<protein>
    <submittedName>
        <fullName evidence="3">Uncharacterized protein</fullName>
    </submittedName>
</protein>
<evidence type="ECO:0000313" key="5">
    <source>
        <dbReference type="Proteomes" id="UP000008783"/>
    </source>
</evidence>
<dbReference type="EMBL" id="DS178385">
    <property type="protein sequence ID" value="EFP93211.1"/>
    <property type="molecule type" value="Genomic_DNA"/>
</dbReference>
<proteinExistence type="predicted"/>
<dbReference type="GeneID" id="10543362"/>
<dbReference type="InParanoid" id="E3L6W5"/>
<dbReference type="RefSeq" id="XP_003337630.1">
    <property type="nucleotide sequence ID" value="XM_003337582.2"/>
</dbReference>
<dbReference type="AlphaFoldDB" id="E3L6W5"/>
<evidence type="ECO:0000313" key="3">
    <source>
        <dbReference type="EMBL" id="EFP92290.1"/>
    </source>
</evidence>
<dbReference type="HOGENOM" id="CLU_1027241_0_0_1"/>
<feature type="chain" id="PRO_5010113593" evidence="2">
    <location>
        <begin position="23"/>
        <end position="271"/>
    </location>
</feature>
<sequence length="271" mass="30505">MICSTVCIIILALKISIAAVEAVMEDVPHISPYCTAGVELKTIPGYCGCGEKIDIKFMYHQCISPKCHASTKPIQVHSGVCGYNLPECTAVGTSTSTTGNMKPGIEMWQMEEPDHSSSHAIAQWEEVISRWKPKINPELQDWESGSQFDSSSLLDNENPTYGPWENDPMHWHQKDCKSEILWLDQLVGRCSCGEFQTRRYSRIFCMSCKSAHPLSYTSYKCKNCRKMAPVPPQNPDWADWTRWLQYINSTPNSSPPSSPLHANRPSSPNMQ</sequence>
<organism evidence="3 5">
    <name type="scientific">Puccinia graminis f. sp. tritici (strain CRL 75-36-700-3 / race SCCL)</name>
    <name type="common">Black stem rust fungus</name>
    <dbReference type="NCBI Taxonomy" id="418459"/>
    <lineage>
        <taxon>Eukaryota</taxon>
        <taxon>Fungi</taxon>
        <taxon>Dikarya</taxon>
        <taxon>Basidiomycota</taxon>
        <taxon>Pucciniomycotina</taxon>
        <taxon>Pucciniomycetes</taxon>
        <taxon>Pucciniales</taxon>
        <taxon>Pucciniaceae</taxon>
        <taxon>Puccinia</taxon>
    </lineage>
</organism>
<feature type="signal peptide" evidence="2">
    <location>
        <begin position="1"/>
        <end position="22"/>
    </location>
</feature>
<evidence type="ECO:0000256" key="1">
    <source>
        <dbReference type="SAM" id="MobiDB-lite"/>
    </source>
</evidence>
<feature type="region of interest" description="Disordered" evidence="1">
    <location>
        <begin position="249"/>
        <end position="271"/>
    </location>
</feature>
<dbReference type="KEGG" id="pgr:PGTG_19450"/>
<gene>
    <name evidence="3" type="ORF">PGTG_17964</name>
    <name evidence="4" type="ORF">PGTG_19450</name>
</gene>
<dbReference type="VEuPathDB" id="FungiDB:PGTG_19450"/>
<name>E3L6W5_PUCGT</name>
<dbReference type="GeneID" id="10538008"/>
<dbReference type="EMBL" id="DS178362">
    <property type="protein sequence ID" value="EFP92290.1"/>
    <property type="molecule type" value="Genomic_DNA"/>
</dbReference>
<dbReference type="RefSeq" id="XP_003336709.1">
    <property type="nucleotide sequence ID" value="XM_003336661.1"/>
</dbReference>
<keyword evidence="2" id="KW-0732">Signal</keyword>
<dbReference type="OrthoDB" id="2508958at2759"/>
<accession>E3L6W5</accession>